<dbReference type="EMBL" id="CP003876">
    <property type="protein sequence ID" value="AFU00627.1"/>
    <property type="molecule type" value="Genomic_DNA"/>
</dbReference>
<reference evidence="1 2" key="1">
    <citation type="journal article" date="2012" name="J. Bacteriol.">
        <title>Complete genome sequence of Nocardia brasiliensis HUJEG-1.</title>
        <authorList>
            <person name="Vera-Cabrera L."/>
            <person name="Ortiz-Lopez R."/>
            <person name="Elizondo-Gonzalez R."/>
            <person name="Perez-Maya A.A."/>
            <person name="Ocampo-Candiani J."/>
        </authorList>
    </citation>
    <scope>NUCLEOTIDE SEQUENCE [LARGE SCALE GENOMIC DNA]</scope>
    <source>
        <strain evidence="2">ATCC 700358</strain>
    </source>
</reference>
<gene>
    <name evidence="1" type="ORF">O3I_013330</name>
</gene>
<dbReference type="STRING" id="1133849.O3I_013330"/>
<accession>K0ET20</accession>
<dbReference type="HOGENOM" id="CLU_2808112_0_0_11"/>
<organism evidence="1 2">
    <name type="scientific">Nocardia brasiliensis (strain ATCC 700358 / HUJEG-1)</name>
    <dbReference type="NCBI Taxonomy" id="1133849"/>
    <lineage>
        <taxon>Bacteria</taxon>
        <taxon>Bacillati</taxon>
        <taxon>Actinomycetota</taxon>
        <taxon>Actinomycetes</taxon>
        <taxon>Mycobacteriales</taxon>
        <taxon>Nocardiaceae</taxon>
        <taxon>Nocardia</taxon>
    </lineage>
</organism>
<dbReference type="KEGG" id="nbr:O3I_013330"/>
<evidence type="ECO:0000313" key="1">
    <source>
        <dbReference type="EMBL" id="AFU00627.1"/>
    </source>
</evidence>
<proteinExistence type="predicted"/>
<dbReference type="Proteomes" id="UP000006304">
    <property type="component" value="Chromosome"/>
</dbReference>
<keyword evidence="2" id="KW-1185">Reference proteome</keyword>
<dbReference type="AlphaFoldDB" id="K0ET20"/>
<sequence length="67" mass="7237">MEYAIDGTIATCHRLEFPHDRWGCDPAESLRLAAKVTGVSFTAGMLDQPLLIGPVACRWSPPGHTTA</sequence>
<evidence type="ECO:0000313" key="2">
    <source>
        <dbReference type="Proteomes" id="UP000006304"/>
    </source>
</evidence>
<protein>
    <submittedName>
        <fullName evidence="1">Uncharacterized protein</fullName>
    </submittedName>
</protein>
<name>K0ET20_NOCB7</name>